<sequence length="469" mass="54517">MDSDYYYDCSDDGYEASSSGNECKEKMSDNEDDDIAMEEEDQDSPQASSGNVVLTRDELQQEMNDMIKEATEIVEISPGAIRILLNHYKWNMENLLEKFYECSNLDTFLQRARVNPDPAKLGDGKERRKAECDICCRSSWTAHPSSSVSTRTASCWHFMTLTGKNNVVKKAFSRLTLNNFVESNRKLRWCPGTGCEMAVKVTSDQTRAVECTCKCRFCFECGKEWHEPMDCALLRKWLQKCVDDSETSNWISANTKDCPKCHTTIEKNGGCNHMTCKSPACTYEFCWICMGDWKAHKDAYNCSRYVESGTVKDSRAALEKYLHYYNRYMNHQNSLKLENKLYDSVRAKMDLMQRVSTMSWVEVQFLLKAVDVLSECRRTLMFAYAFAYYVKQGNELFIFEDNQRDLEIATEQLSGFLEQDLDQILQTENMVTLKQKVQDKYRYVEHRRNVLLNHCTEGAERDAWQFNNY</sequence>
<dbReference type="Proteomes" id="UP000005239">
    <property type="component" value="Unassembled WGS sequence"/>
</dbReference>
<reference evidence="12" key="1">
    <citation type="journal article" date="2008" name="Nat. Genet.">
        <title>The Pristionchus pacificus genome provides a unique perspective on nematode lifestyle and parasitism.</title>
        <authorList>
            <person name="Dieterich C."/>
            <person name="Clifton S.W."/>
            <person name="Schuster L.N."/>
            <person name="Chinwalla A."/>
            <person name="Delehaunty K."/>
            <person name="Dinkelacker I."/>
            <person name="Fulton L."/>
            <person name="Fulton R."/>
            <person name="Godfrey J."/>
            <person name="Minx P."/>
            <person name="Mitreva M."/>
            <person name="Roeseler W."/>
            <person name="Tian H."/>
            <person name="Witte H."/>
            <person name="Yang S.P."/>
            <person name="Wilson R.K."/>
            <person name="Sommer R.J."/>
        </authorList>
    </citation>
    <scope>NUCLEOTIDE SEQUENCE [LARGE SCALE GENOMIC DNA]</scope>
    <source>
        <strain evidence="12">PS312</strain>
    </source>
</reference>
<accession>A0A2A6BSS4</accession>
<dbReference type="EnsemblMetazoa" id="PPA01369.1">
    <property type="protein sequence ID" value="PPA01369.1"/>
    <property type="gene ID" value="WBGene00090923"/>
</dbReference>
<keyword evidence="9" id="KW-0862">Zinc</keyword>
<dbReference type="EC" id="2.3.2.31" evidence="3"/>
<evidence type="ECO:0000256" key="5">
    <source>
        <dbReference type="ARBA" id="ARBA00022723"/>
    </source>
</evidence>
<organism evidence="11 12">
    <name type="scientific">Pristionchus pacificus</name>
    <name type="common">Parasitic nematode worm</name>
    <dbReference type="NCBI Taxonomy" id="54126"/>
    <lineage>
        <taxon>Eukaryota</taxon>
        <taxon>Metazoa</taxon>
        <taxon>Ecdysozoa</taxon>
        <taxon>Nematoda</taxon>
        <taxon>Chromadorea</taxon>
        <taxon>Rhabditida</taxon>
        <taxon>Rhabditina</taxon>
        <taxon>Diplogasteromorpha</taxon>
        <taxon>Diplogasteroidea</taxon>
        <taxon>Neodiplogasteridae</taxon>
        <taxon>Pristionchus</taxon>
    </lineage>
</organism>
<name>A0A2A6BSS4_PRIPA</name>
<keyword evidence="4" id="KW-0808">Transferase</keyword>
<keyword evidence="7" id="KW-0863">Zinc-finger</keyword>
<dbReference type="GO" id="GO:0006511">
    <property type="term" value="P:ubiquitin-dependent protein catabolic process"/>
    <property type="evidence" value="ECO:0000318"/>
    <property type="project" value="GO_Central"/>
</dbReference>
<dbReference type="GO" id="GO:0061630">
    <property type="term" value="F:ubiquitin protein ligase activity"/>
    <property type="evidence" value="ECO:0000318"/>
    <property type="project" value="GO_Central"/>
</dbReference>
<accession>A0A8R1U4C6</accession>
<reference evidence="11" key="2">
    <citation type="submission" date="2022-06" db="UniProtKB">
        <authorList>
            <consortium name="EnsemblMetazoa"/>
        </authorList>
    </citation>
    <scope>IDENTIFICATION</scope>
    <source>
        <strain evidence="11">PS312</strain>
    </source>
</reference>
<dbReference type="InterPro" id="IPR002867">
    <property type="entry name" value="IBR_dom"/>
</dbReference>
<keyword evidence="6" id="KW-0677">Repeat</keyword>
<dbReference type="Pfam" id="PF21235">
    <property type="entry name" value="UBA_ARI1"/>
    <property type="match status" value="1"/>
</dbReference>
<dbReference type="GO" id="GO:0005737">
    <property type="term" value="C:cytoplasm"/>
    <property type="evidence" value="ECO:0000318"/>
    <property type="project" value="GO_Central"/>
</dbReference>
<evidence type="ECO:0000256" key="1">
    <source>
        <dbReference type="ARBA" id="ARBA00001798"/>
    </source>
</evidence>
<proteinExistence type="inferred from homology"/>
<dbReference type="Pfam" id="PF19422">
    <property type="entry name" value="Ariadne"/>
    <property type="match status" value="1"/>
</dbReference>
<evidence type="ECO:0000256" key="10">
    <source>
        <dbReference type="SAM" id="MobiDB-lite"/>
    </source>
</evidence>
<keyword evidence="12" id="KW-1185">Reference proteome</keyword>
<dbReference type="InterPro" id="IPR045840">
    <property type="entry name" value="Ariadne"/>
</dbReference>
<feature type="compositionally biased region" description="Acidic residues" evidence="10">
    <location>
        <begin position="30"/>
        <end position="43"/>
    </location>
</feature>
<evidence type="ECO:0000256" key="7">
    <source>
        <dbReference type="ARBA" id="ARBA00022771"/>
    </source>
</evidence>
<comment type="catalytic activity">
    <reaction evidence="1">
        <text>[E2 ubiquitin-conjugating enzyme]-S-ubiquitinyl-L-cysteine + [acceptor protein]-L-lysine = [E2 ubiquitin-conjugating enzyme]-L-cysteine + [acceptor protein]-N(6)-ubiquitinyl-L-lysine.</text>
        <dbReference type="EC" id="2.3.2.31"/>
    </reaction>
</comment>
<dbReference type="PROSITE" id="PS51873">
    <property type="entry name" value="TRIAD"/>
    <property type="match status" value="1"/>
</dbReference>
<evidence type="ECO:0000313" key="11">
    <source>
        <dbReference type="EnsemblMetazoa" id="PPA01369.1"/>
    </source>
</evidence>
<protein>
    <recommendedName>
        <fullName evidence="3">RBR-type E3 ubiquitin transferase</fullName>
        <ecNumber evidence="3">2.3.2.31</ecNumber>
    </recommendedName>
</protein>
<feature type="compositionally biased region" description="Acidic residues" evidence="10">
    <location>
        <begin position="1"/>
        <end position="14"/>
    </location>
</feature>
<dbReference type="Pfam" id="PF22191">
    <property type="entry name" value="IBR_1"/>
    <property type="match status" value="1"/>
</dbReference>
<dbReference type="GO" id="GO:0005634">
    <property type="term" value="C:nucleus"/>
    <property type="evidence" value="ECO:0000318"/>
    <property type="project" value="GO_Central"/>
</dbReference>
<dbReference type="FunFam" id="1.20.120.1750:FF:000007">
    <property type="entry name" value="RBR-type E3 ubiquitin transferase"/>
    <property type="match status" value="1"/>
</dbReference>
<evidence type="ECO:0000256" key="6">
    <source>
        <dbReference type="ARBA" id="ARBA00022737"/>
    </source>
</evidence>
<dbReference type="GO" id="GO:0031624">
    <property type="term" value="F:ubiquitin conjugating enzyme binding"/>
    <property type="evidence" value="ECO:0000318"/>
    <property type="project" value="GO_Central"/>
</dbReference>
<keyword evidence="8" id="KW-0833">Ubl conjugation pathway</keyword>
<dbReference type="CDD" id="cd20356">
    <property type="entry name" value="Rcat_RBR_HHARI-like"/>
    <property type="match status" value="1"/>
</dbReference>
<dbReference type="AlphaFoldDB" id="A0A2A6BSS4"/>
<dbReference type="InterPro" id="IPR044066">
    <property type="entry name" value="TRIAD_supradom"/>
</dbReference>
<evidence type="ECO:0000256" key="4">
    <source>
        <dbReference type="ARBA" id="ARBA00022679"/>
    </source>
</evidence>
<dbReference type="InterPro" id="IPR048962">
    <property type="entry name" value="ARIH1-like_UBL"/>
</dbReference>
<feature type="region of interest" description="Disordered" evidence="10">
    <location>
        <begin position="1"/>
        <end position="52"/>
    </location>
</feature>
<dbReference type="GO" id="GO:0008270">
    <property type="term" value="F:zinc ion binding"/>
    <property type="evidence" value="ECO:0007669"/>
    <property type="project" value="UniProtKB-KW"/>
</dbReference>
<dbReference type="GO" id="GO:0000151">
    <property type="term" value="C:ubiquitin ligase complex"/>
    <property type="evidence" value="ECO:0000318"/>
    <property type="project" value="GO_Central"/>
</dbReference>
<evidence type="ECO:0000256" key="2">
    <source>
        <dbReference type="ARBA" id="ARBA00005884"/>
    </source>
</evidence>
<comment type="similarity">
    <text evidence="2">Belongs to the RBR family. Ariadne subfamily.</text>
</comment>
<evidence type="ECO:0000256" key="9">
    <source>
        <dbReference type="ARBA" id="ARBA00022833"/>
    </source>
</evidence>
<evidence type="ECO:0000313" key="12">
    <source>
        <dbReference type="Proteomes" id="UP000005239"/>
    </source>
</evidence>
<dbReference type="PANTHER" id="PTHR11685">
    <property type="entry name" value="RBR FAMILY RING FINGER AND IBR DOMAIN-CONTAINING"/>
    <property type="match status" value="1"/>
</dbReference>
<gene>
    <name evidence="11" type="primary">WBGene00090923</name>
</gene>
<dbReference type="InterPro" id="IPR031127">
    <property type="entry name" value="E3_UB_ligase_RBR"/>
</dbReference>
<dbReference type="SUPFAM" id="SSF57850">
    <property type="entry name" value="RING/U-box"/>
    <property type="match status" value="2"/>
</dbReference>
<dbReference type="SMART" id="SM00647">
    <property type="entry name" value="IBR"/>
    <property type="match status" value="2"/>
</dbReference>
<dbReference type="OrthoDB" id="10009520at2759"/>
<evidence type="ECO:0000256" key="3">
    <source>
        <dbReference type="ARBA" id="ARBA00012251"/>
    </source>
</evidence>
<evidence type="ECO:0000256" key="8">
    <source>
        <dbReference type="ARBA" id="ARBA00022786"/>
    </source>
</evidence>
<dbReference type="GO" id="GO:0016567">
    <property type="term" value="P:protein ubiquitination"/>
    <property type="evidence" value="ECO:0007669"/>
    <property type="project" value="InterPro"/>
</dbReference>
<dbReference type="Pfam" id="PF01485">
    <property type="entry name" value="IBR"/>
    <property type="match status" value="1"/>
</dbReference>
<dbReference type="Gene3D" id="1.20.120.1750">
    <property type="match status" value="1"/>
</dbReference>
<keyword evidence="5" id="KW-0479">Metal-binding</keyword>
<dbReference type="CDD" id="cd20343">
    <property type="entry name" value="BRcat_RBR_HHARI-like"/>
    <property type="match status" value="1"/>
</dbReference>